<dbReference type="GO" id="GO:0008236">
    <property type="term" value="F:serine-type peptidase activity"/>
    <property type="evidence" value="ECO:0007669"/>
    <property type="project" value="UniProtKB-KW"/>
</dbReference>
<dbReference type="Gene3D" id="3.90.226.10">
    <property type="entry name" value="2-enoyl-CoA Hydratase, Chain A, domain 1"/>
    <property type="match status" value="1"/>
</dbReference>
<keyword evidence="3" id="KW-0720">Serine protease</keyword>
<dbReference type="InterPro" id="IPR005151">
    <property type="entry name" value="Tail-specific_protease"/>
</dbReference>
<sequence>MIPKDKVIVSIRSKSGSEDVYKSKGDQQLSMRIVVLVNGNSASASELLTGALKDYGIATIVGTQTFGKGIVQSYFHLSDGKGWAKMTTDAYYTPNGVCIQGIGITPDIVVDLPEDLKDTSIDMLDPAKDTQLQAAIAVFSQQAKAPETAMR</sequence>
<name>A0A645GCM4_9ZZZZ</name>
<dbReference type="AlphaFoldDB" id="A0A645GCM4"/>
<dbReference type="EMBL" id="VSSQ01073576">
    <property type="protein sequence ID" value="MPN24658.1"/>
    <property type="molecule type" value="Genomic_DNA"/>
</dbReference>
<protein>
    <recommendedName>
        <fullName evidence="4">Tail specific protease domain-containing protein</fullName>
    </recommendedName>
</protein>
<evidence type="ECO:0000259" key="4">
    <source>
        <dbReference type="SMART" id="SM00245"/>
    </source>
</evidence>
<evidence type="ECO:0000313" key="5">
    <source>
        <dbReference type="EMBL" id="MPN24658.1"/>
    </source>
</evidence>
<keyword evidence="1" id="KW-0645">Protease</keyword>
<evidence type="ECO:0000256" key="3">
    <source>
        <dbReference type="ARBA" id="ARBA00022825"/>
    </source>
</evidence>
<dbReference type="GO" id="GO:0007165">
    <property type="term" value="P:signal transduction"/>
    <property type="evidence" value="ECO:0007669"/>
    <property type="project" value="TreeGrafter"/>
</dbReference>
<dbReference type="InterPro" id="IPR004447">
    <property type="entry name" value="Peptidase_S41A"/>
</dbReference>
<evidence type="ECO:0000256" key="1">
    <source>
        <dbReference type="ARBA" id="ARBA00022670"/>
    </source>
</evidence>
<organism evidence="5">
    <name type="scientific">bioreactor metagenome</name>
    <dbReference type="NCBI Taxonomy" id="1076179"/>
    <lineage>
        <taxon>unclassified sequences</taxon>
        <taxon>metagenomes</taxon>
        <taxon>ecological metagenomes</taxon>
    </lineage>
</organism>
<dbReference type="PANTHER" id="PTHR32060">
    <property type="entry name" value="TAIL-SPECIFIC PROTEASE"/>
    <property type="match status" value="1"/>
</dbReference>
<reference evidence="5" key="1">
    <citation type="submission" date="2019-08" db="EMBL/GenBank/DDBJ databases">
        <authorList>
            <person name="Kucharzyk K."/>
            <person name="Murdoch R.W."/>
            <person name="Higgins S."/>
            <person name="Loffler F."/>
        </authorList>
    </citation>
    <scope>NUCLEOTIDE SEQUENCE</scope>
</reference>
<dbReference type="SUPFAM" id="SSF52096">
    <property type="entry name" value="ClpP/crotonase"/>
    <property type="match status" value="1"/>
</dbReference>
<keyword evidence="2" id="KW-0378">Hydrolase</keyword>
<dbReference type="SMART" id="SM00245">
    <property type="entry name" value="TSPc"/>
    <property type="match status" value="1"/>
</dbReference>
<comment type="caution">
    <text evidence="5">The sequence shown here is derived from an EMBL/GenBank/DDBJ whole genome shotgun (WGS) entry which is preliminary data.</text>
</comment>
<dbReference type="GO" id="GO:0004175">
    <property type="term" value="F:endopeptidase activity"/>
    <property type="evidence" value="ECO:0007669"/>
    <property type="project" value="TreeGrafter"/>
</dbReference>
<dbReference type="CDD" id="cd07560">
    <property type="entry name" value="Peptidase_S41_CPP"/>
    <property type="match status" value="1"/>
</dbReference>
<dbReference type="GO" id="GO:0006508">
    <property type="term" value="P:proteolysis"/>
    <property type="evidence" value="ECO:0007669"/>
    <property type="project" value="UniProtKB-KW"/>
</dbReference>
<dbReference type="Pfam" id="PF03572">
    <property type="entry name" value="Peptidase_S41"/>
    <property type="match status" value="1"/>
</dbReference>
<proteinExistence type="predicted"/>
<dbReference type="GO" id="GO:0030288">
    <property type="term" value="C:outer membrane-bounded periplasmic space"/>
    <property type="evidence" value="ECO:0007669"/>
    <property type="project" value="TreeGrafter"/>
</dbReference>
<dbReference type="PANTHER" id="PTHR32060:SF30">
    <property type="entry name" value="CARBOXY-TERMINAL PROCESSING PROTEASE CTPA"/>
    <property type="match status" value="1"/>
</dbReference>
<feature type="domain" description="Tail specific protease" evidence="4">
    <location>
        <begin position="1"/>
        <end position="111"/>
    </location>
</feature>
<accession>A0A645GCM4</accession>
<gene>
    <name evidence="5" type="ORF">SDC9_172060</name>
</gene>
<dbReference type="InterPro" id="IPR029045">
    <property type="entry name" value="ClpP/crotonase-like_dom_sf"/>
</dbReference>
<evidence type="ECO:0000256" key="2">
    <source>
        <dbReference type="ARBA" id="ARBA00022801"/>
    </source>
</evidence>